<evidence type="ECO:0000313" key="2">
    <source>
        <dbReference type="EMBL" id="GAU49538.1"/>
    </source>
</evidence>
<dbReference type="InterPro" id="IPR053168">
    <property type="entry name" value="Glutamic_endopeptidase"/>
</dbReference>
<gene>
    <name evidence="2" type="ORF">TSUD_74170</name>
</gene>
<evidence type="ECO:0000313" key="3">
    <source>
        <dbReference type="Proteomes" id="UP000242715"/>
    </source>
</evidence>
<dbReference type="Gene3D" id="3.90.1320.10">
    <property type="entry name" value="Outer-capsid protein sigma 3, large lobe"/>
    <property type="match status" value="1"/>
</dbReference>
<dbReference type="PANTHER" id="PTHR31589:SF233">
    <property type="entry name" value="PROTEIN, PUTATIVE (DUF239)-RELATED"/>
    <property type="match status" value="1"/>
</dbReference>
<dbReference type="PANTHER" id="PTHR31589">
    <property type="entry name" value="PROTEIN, PUTATIVE (DUF239)-RELATED-RELATED"/>
    <property type="match status" value="1"/>
</dbReference>
<organism evidence="2 3">
    <name type="scientific">Trifolium subterraneum</name>
    <name type="common">Subterranean clover</name>
    <dbReference type="NCBI Taxonomy" id="3900"/>
    <lineage>
        <taxon>Eukaryota</taxon>
        <taxon>Viridiplantae</taxon>
        <taxon>Streptophyta</taxon>
        <taxon>Embryophyta</taxon>
        <taxon>Tracheophyta</taxon>
        <taxon>Spermatophyta</taxon>
        <taxon>Magnoliopsida</taxon>
        <taxon>eudicotyledons</taxon>
        <taxon>Gunneridae</taxon>
        <taxon>Pentapetalae</taxon>
        <taxon>rosids</taxon>
        <taxon>fabids</taxon>
        <taxon>Fabales</taxon>
        <taxon>Fabaceae</taxon>
        <taxon>Papilionoideae</taxon>
        <taxon>50 kb inversion clade</taxon>
        <taxon>NPAAA clade</taxon>
        <taxon>Hologalegina</taxon>
        <taxon>IRL clade</taxon>
        <taxon>Trifolieae</taxon>
        <taxon>Trifolium</taxon>
    </lineage>
</organism>
<accession>A0A2Z6NZE0</accession>
<dbReference type="OrthoDB" id="1866831at2759"/>
<protein>
    <recommendedName>
        <fullName evidence="1">Neprosin PEP catalytic domain-containing protein</fullName>
    </recommendedName>
</protein>
<dbReference type="PROSITE" id="PS52045">
    <property type="entry name" value="NEPROSIN_PEP_CD"/>
    <property type="match status" value="1"/>
</dbReference>
<evidence type="ECO:0000259" key="1">
    <source>
        <dbReference type="PROSITE" id="PS52045"/>
    </source>
</evidence>
<dbReference type="InterPro" id="IPR004314">
    <property type="entry name" value="Neprosin"/>
</dbReference>
<proteinExistence type="predicted"/>
<dbReference type="Pfam" id="PF03080">
    <property type="entry name" value="Neprosin"/>
    <property type="match status" value="1"/>
</dbReference>
<sequence length="267" mass="30196">MSFEVNHLMTGNVQQEKCLFTRGQKDIKLLLIRLQNYQLKICDIMPTGSMKLITSSVIVESGPRAELNSIHAGLGVRPDIYRDSQLRLTTHWTAFGSAHSGCSDTRCPGFVQVTKDKRFYLGAIEFPATRFGEPSKSFLLTKIQRDRSTGNWWLIVDKKDQVHVGYWPKEIFTHLSTGASKVRFGGETFAAAITVSPPMGSGKLPQDGFQYSALMGLLQHIDTNYNEIDLYPAFMKNTPSDYNHKGYWKLHNSTYQNSASHSTYQHH</sequence>
<dbReference type="EMBL" id="DF974583">
    <property type="protein sequence ID" value="GAU49538.1"/>
    <property type="molecule type" value="Genomic_DNA"/>
</dbReference>
<dbReference type="AlphaFoldDB" id="A0A2Z6NZE0"/>
<feature type="domain" description="Neprosin PEP catalytic" evidence="1">
    <location>
        <begin position="8"/>
        <end position="267"/>
    </location>
</feature>
<name>A0A2Z6NZE0_TRISU</name>
<keyword evidence="3" id="KW-1185">Reference proteome</keyword>
<dbReference type="Proteomes" id="UP000242715">
    <property type="component" value="Unassembled WGS sequence"/>
</dbReference>
<reference evidence="3" key="1">
    <citation type="journal article" date="2017" name="Front. Plant Sci.">
        <title>Climate Clever Clovers: New Paradigm to Reduce the Environmental Footprint of Ruminants by Breeding Low Methanogenic Forages Utilizing Haplotype Variation.</title>
        <authorList>
            <person name="Kaur P."/>
            <person name="Appels R."/>
            <person name="Bayer P.E."/>
            <person name="Keeble-Gagnere G."/>
            <person name="Wang J."/>
            <person name="Hirakawa H."/>
            <person name="Shirasawa K."/>
            <person name="Vercoe P."/>
            <person name="Stefanova K."/>
            <person name="Durmic Z."/>
            <person name="Nichols P."/>
            <person name="Revell C."/>
            <person name="Isobe S.N."/>
            <person name="Edwards D."/>
            <person name="Erskine W."/>
        </authorList>
    </citation>
    <scope>NUCLEOTIDE SEQUENCE [LARGE SCALE GENOMIC DNA]</scope>
    <source>
        <strain evidence="3">cv. Daliak</strain>
    </source>
</reference>